<reference evidence="8" key="3">
    <citation type="submission" date="2023-01" db="EMBL/GenBank/DDBJ databases">
        <authorList>
            <person name="Sun Q."/>
            <person name="Evtushenko L."/>
        </authorList>
    </citation>
    <scope>NUCLEOTIDE SEQUENCE</scope>
    <source>
        <strain evidence="8">VKM B-1606</strain>
    </source>
</reference>
<dbReference type="PANTHER" id="PTHR35007:SF1">
    <property type="entry name" value="PILUS ASSEMBLY PROTEIN"/>
    <property type="match status" value="1"/>
</dbReference>
<evidence type="ECO:0000313" key="8">
    <source>
        <dbReference type="EMBL" id="GLK54819.1"/>
    </source>
</evidence>
<comment type="subcellular location">
    <subcellularLocation>
        <location evidence="1">Cell membrane</location>
        <topology evidence="1">Multi-pass membrane protein</topology>
    </subcellularLocation>
</comment>
<evidence type="ECO:0000256" key="4">
    <source>
        <dbReference type="ARBA" id="ARBA00022989"/>
    </source>
</evidence>
<organism evidence="8 11">
    <name type="scientific">Methylopila capsulata</name>
    <dbReference type="NCBI Taxonomy" id="61654"/>
    <lineage>
        <taxon>Bacteria</taxon>
        <taxon>Pseudomonadati</taxon>
        <taxon>Pseudomonadota</taxon>
        <taxon>Alphaproteobacteria</taxon>
        <taxon>Hyphomicrobiales</taxon>
        <taxon>Methylopilaceae</taxon>
        <taxon>Methylopila</taxon>
    </lineage>
</organism>
<feature type="transmembrane region" description="Helical" evidence="6">
    <location>
        <begin position="300"/>
        <end position="319"/>
    </location>
</feature>
<evidence type="ECO:0000313" key="11">
    <source>
        <dbReference type="Proteomes" id="UP001143400"/>
    </source>
</evidence>
<dbReference type="EMBL" id="BSFF01000001">
    <property type="protein sequence ID" value="GLK54819.1"/>
    <property type="molecule type" value="Genomic_DNA"/>
</dbReference>
<sequence>MIDMDRLPVILLATVAAGGAAYALLYPLLSGEKRVEERKKLAGVGLDRRRVVTQATQETLRRGHVADSLKALDERQKRINRPSLSMRIEQAGLSWSKDRFYAISAAVAAALGFAALVLSGDMRISLLAAFVGGLGLPRWALAFLRKRRIARFLNELPNAVEVILRGLKAGLPLGDCIRIVANETQEPVKSEFRTIVEEQAIGIPLAEAVAKLYERMPVTEANFLGIVIAIQSKAGGSLSDALGNLARVLRDRKKMKAKIQAMSMEAKASAAIIGSLPILTIAIISVTSPDYMSLMWTTDLGRVLLVGGGCLMLTGVLVMKKMISFDF</sequence>
<feature type="transmembrane region" description="Helical" evidence="6">
    <location>
        <begin position="6"/>
        <end position="29"/>
    </location>
</feature>
<keyword evidence="3 6" id="KW-0812">Transmembrane</keyword>
<dbReference type="PANTHER" id="PTHR35007">
    <property type="entry name" value="INTEGRAL MEMBRANE PROTEIN-RELATED"/>
    <property type="match status" value="1"/>
</dbReference>
<protein>
    <submittedName>
        <fullName evidence="8">Pilus assembly protein</fullName>
    </submittedName>
    <submittedName>
        <fullName evidence="9">Tight adherence protein B</fullName>
    </submittedName>
</protein>
<accession>A0A9W6IT14</accession>
<dbReference type="Proteomes" id="UP001143400">
    <property type="component" value="Unassembled WGS sequence"/>
</dbReference>
<dbReference type="GO" id="GO:0005886">
    <property type="term" value="C:plasma membrane"/>
    <property type="evidence" value="ECO:0007669"/>
    <property type="project" value="UniProtKB-SubCell"/>
</dbReference>
<evidence type="ECO:0000256" key="3">
    <source>
        <dbReference type="ARBA" id="ARBA00022692"/>
    </source>
</evidence>
<evidence type="ECO:0000313" key="10">
    <source>
        <dbReference type="Proteomes" id="UP000758856"/>
    </source>
</evidence>
<reference evidence="9 10" key="2">
    <citation type="submission" date="2021-01" db="EMBL/GenBank/DDBJ databases">
        <title>Genomic Encyclopedia of Type Strains, Phase IV (KMG-IV): sequencing the most valuable type-strain genomes for metagenomic binning, comparative biology and taxonomic classification.</title>
        <authorList>
            <person name="Goeker M."/>
        </authorList>
    </citation>
    <scope>NUCLEOTIDE SEQUENCE [LARGE SCALE GENOMIC DNA]</scope>
    <source>
        <strain evidence="9 10">DSM 6130</strain>
    </source>
</reference>
<dbReference type="AlphaFoldDB" id="A0A9W6IT14"/>
<evidence type="ECO:0000313" key="9">
    <source>
        <dbReference type="EMBL" id="MBM7851758.1"/>
    </source>
</evidence>
<dbReference type="RefSeq" id="WP_204950156.1">
    <property type="nucleotide sequence ID" value="NZ_BSFF01000001.1"/>
</dbReference>
<dbReference type="InterPro" id="IPR018076">
    <property type="entry name" value="T2SS_GspF_dom"/>
</dbReference>
<evidence type="ECO:0000256" key="2">
    <source>
        <dbReference type="ARBA" id="ARBA00022475"/>
    </source>
</evidence>
<keyword evidence="5 6" id="KW-0472">Membrane</keyword>
<dbReference type="InterPro" id="IPR042094">
    <property type="entry name" value="T2SS_GspF_sf"/>
</dbReference>
<dbReference type="Pfam" id="PF00482">
    <property type="entry name" value="T2SSF"/>
    <property type="match status" value="1"/>
</dbReference>
<evidence type="ECO:0000256" key="5">
    <source>
        <dbReference type="ARBA" id="ARBA00023136"/>
    </source>
</evidence>
<comment type="caution">
    <text evidence="8">The sequence shown here is derived from an EMBL/GenBank/DDBJ whole genome shotgun (WGS) entry which is preliminary data.</text>
</comment>
<reference evidence="8" key="1">
    <citation type="journal article" date="2014" name="Int. J. Syst. Evol. Microbiol.">
        <title>Complete genome sequence of Corynebacterium casei LMG S-19264T (=DSM 44701T), isolated from a smear-ripened cheese.</title>
        <authorList>
            <consortium name="US DOE Joint Genome Institute (JGI-PGF)"/>
            <person name="Walter F."/>
            <person name="Albersmeier A."/>
            <person name="Kalinowski J."/>
            <person name="Ruckert C."/>
        </authorList>
    </citation>
    <scope>NUCLEOTIDE SEQUENCE</scope>
    <source>
        <strain evidence="8">VKM B-1606</strain>
    </source>
</reference>
<gene>
    <name evidence="8" type="primary">ctpH</name>
    <name evidence="8" type="ORF">GCM10008170_08380</name>
    <name evidence="9" type="ORF">JOD31_001983</name>
</gene>
<dbReference type="Proteomes" id="UP000758856">
    <property type="component" value="Unassembled WGS sequence"/>
</dbReference>
<name>A0A9W6IT14_9HYPH</name>
<dbReference type="Gene3D" id="1.20.81.30">
    <property type="entry name" value="Type II secretion system (T2SS), domain F"/>
    <property type="match status" value="1"/>
</dbReference>
<dbReference type="EMBL" id="JAFBCY010000002">
    <property type="protein sequence ID" value="MBM7851758.1"/>
    <property type="molecule type" value="Genomic_DNA"/>
</dbReference>
<feature type="domain" description="Type II secretion system protein GspF" evidence="7">
    <location>
        <begin position="162"/>
        <end position="284"/>
    </location>
</feature>
<feature type="transmembrane region" description="Helical" evidence="6">
    <location>
        <begin position="268"/>
        <end position="288"/>
    </location>
</feature>
<keyword evidence="10" id="KW-1185">Reference proteome</keyword>
<feature type="transmembrane region" description="Helical" evidence="6">
    <location>
        <begin position="124"/>
        <end position="144"/>
    </location>
</feature>
<keyword evidence="2" id="KW-1003">Cell membrane</keyword>
<feature type="transmembrane region" description="Helical" evidence="6">
    <location>
        <begin position="100"/>
        <end position="118"/>
    </location>
</feature>
<proteinExistence type="predicted"/>
<evidence type="ECO:0000259" key="7">
    <source>
        <dbReference type="Pfam" id="PF00482"/>
    </source>
</evidence>
<keyword evidence="4 6" id="KW-1133">Transmembrane helix</keyword>
<evidence type="ECO:0000256" key="1">
    <source>
        <dbReference type="ARBA" id="ARBA00004651"/>
    </source>
</evidence>
<evidence type="ECO:0000256" key="6">
    <source>
        <dbReference type="SAM" id="Phobius"/>
    </source>
</evidence>